<proteinExistence type="predicted"/>
<dbReference type="AlphaFoldDB" id="A0A365XQV2"/>
<evidence type="ECO:0008006" key="4">
    <source>
        <dbReference type="Google" id="ProtNLM"/>
    </source>
</evidence>
<dbReference type="SUPFAM" id="SSF75011">
    <property type="entry name" value="3-carboxy-cis,cis-mucoante lactonizing enzyme"/>
    <property type="match status" value="1"/>
</dbReference>
<dbReference type="Gene3D" id="2.130.10.10">
    <property type="entry name" value="YVTN repeat-like/Quinoprotein amine dehydrogenase"/>
    <property type="match status" value="1"/>
</dbReference>
<feature type="chain" id="PRO_5017082480" description="PE-PGRS family protein" evidence="1">
    <location>
        <begin position="20"/>
        <end position="288"/>
    </location>
</feature>
<evidence type="ECO:0000313" key="3">
    <source>
        <dbReference type="Proteomes" id="UP000253410"/>
    </source>
</evidence>
<dbReference type="InterPro" id="IPR015943">
    <property type="entry name" value="WD40/YVTN_repeat-like_dom_sf"/>
</dbReference>
<organism evidence="2 3">
    <name type="scientific">Chitinophaga flava</name>
    <dbReference type="NCBI Taxonomy" id="2259036"/>
    <lineage>
        <taxon>Bacteria</taxon>
        <taxon>Pseudomonadati</taxon>
        <taxon>Bacteroidota</taxon>
        <taxon>Chitinophagia</taxon>
        <taxon>Chitinophagales</taxon>
        <taxon>Chitinophagaceae</taxon>
        <taxon>Chitinophaga</taxon>
    </lineage>
</organism>
<feature type="signal peptide" evidence="1">
    <location>
        <begin position="1"/>
        <end position="19"/>
    </location>
</feature>
<protein>
    <recommendedName>
        <fullName evidence="4">PE-PGRS family protein</fullName>
    </recommendedName>
</protein>
<dbReference type="OrthoDB" id="9798438at2"/>
<keyword evidence="3" id="KW-1185">Reference proteome</keyword>
<dbReference type="Proteomes" id="UP000253410">
    <property type="component" value="Unassembled WGS sequence"/>
</dbReference>
<reference evidence="2 3" key="1">
    <citation type="submission" date="2018-05" db="EMBL/GenBank/DDBJ databases">
        <title>Chitinophaga sp. K3CV102501T nov., isolated from isolated from a monsoon evergreen broad-leaved forest soil.</title>
        <authorList>
            <person name="Lv Y."/>
        </authorList>
    </citation>
    <scope>NUCLEOTIDE SEQUENCE [LARGE SCALE GENOMIC DNA]</scope>
    <source>
        <strain evidence="2 3">GDMCC 1.1325</strain>
    </source>
</reference>
<evidence type="ECO:0000313" key="2">
    <source>
        <dbReference type="EMBL" id="RBL88508.1"/>
    </source>
</evidence>
<comment type="caution">
    <text evidence="2">The sequence shown here is derived from an EMBL/GenBank/DDBJ whole genome shotgun (WGS) entry which is preliminary data.</text>
</comment>
<evidence type="ECO:0000256" key="1">
    <source>
        <dbReference type="SAM" id="SignalP"/>
    </source>
</evidence>
<accession>A0A365XQV2</accession>
<dbReference type="RefSeq" id="WP_113617249.1">
    <property type="nucleotide sequence ID" value="NZ_QFFJ01000002.1"/>
</dbReference>
<sequence length="288" mass="32177">MRLPVLLITLLLTFSGAMAQEVKDNTTVKPVVLGNVSSDKITEASGIASSTTLPGYYWTHNDSGNKAEAFLLDSQANLVCTVKLKDVTNRDMEDIAEGIGPTKGKHYVYVADIGDNAGVRKHIRIYRFEEPTTVPGKHLSVTPDVLSLQYPNGPRDAETLMIDPIGKKIYIVSKRERMVSLYKTDQLFFKDGDKTGLEKLITLPYTWVTAGDISKDGHHIVIKTLTDIYYWHRDTNETVEQAMAKPARQLPYVIEKQGEGITITPGNNGYVTISEGKDAPVYFYKWKF</sequence>
<name>A0A365XQV2_9BACT</name>
<gene>
    <name evidence="2" type="ORF">DF182_18175</name>
</gene>
<keyword evidence="1" id="KW-0732">Signal</keyword>
<dbReference type="EMBL" id="QFFJ01000002">
    <property type="protein sequence ID" value="RBL88508.1"/>
    <property type="molecule type" value="Genomic_DNA"/>
</dbReference>